<organism evidence="1 2">
    <name type="scientific">Zea mays</name>
    <name type="common">Maize</name>
    <dbReference type="NCBI Taxonomy" id="4577"/>
    <lineage>
        <taxon>Eukaryota</taxon>
        <taxon>Viridiplantae</taxon>
        <taxon>Streptophyta</taxon>
        <taxon>Embryophyta</taxon>
        <taxon>Tracheophyta</taxon>
        <taxon>Spermatophyta</taxon>
        <taxon>Magnoliopsida</taxon>
        <taxon>Liliopsida</taxon>
        <taxon>Poales</taxon>
        <taxon>Poaceae</taxon>
        <taxon>PACMAD clade</taxon>
        <taxon>Panicoideae</taxon>
        <taxon>Andropogonodae</taxon>
        <taxon>Andropogoneae</taxon>
        <taxon>Tripsacinae</taxon>
        <taxon>Zea</taxon>
    </lineage>
</organism>
<dbReference type="InParanoid" id="A0A804U8B6"/>
<proteinExistence type="predicted"/>
<dbReference type="Proteomes" id="UP000007305">
    <property type="component" value="Chromosome 5"/>
</dbReference>
<dbReference type="GeneID" id="100276974"/>
<dbReference type="EnsemblPlants" id="Zm00001eb243470_T002">
    <property type="protein sequence ID" value="Zm00001eb243470_P002"/>
    <property type="gene ID" value="Zm00001eb243470"/>
</dbReference>
<sequence length="101" mass="10716">MATALGLGARSGLRLLSAGAEAASATWKIWLAFAKRVAVLGSLYFDLMQIRSSCKHQDCANQEMILGLLVHSILLAQGGWGRTLMMSHTTSTPSTCTTCTG</sequence>
<name>A0A804U8B6_MAIZE</name>
<gene>
    <name evidence="1" type="primary">LOC100276974</name>
</gene>
<reference evidence="1" key="3">
    <citation type="submission" date="2021-05" db="UniProtKB">
        <authorList>
            <consortium name="EnsemblPlants"/>
        </authorList>
    </citation>
    <scope>IDENTIFICATION</scope>
    <source>
        <strain evidence="1">cv. B73</strain>
    </source>
</reference>
<keyword evidence="2" id="KW-1185">Reference proteome</keyword>
<reference evidence="2" key="1">
    <citation type="journal article" date="2009" name="Science">
        <title>The B73 maize genome: complexity, diversity, and dynamics.</title>
        <authorList>
            <person name="Schnable P.S."/>
            <person name="Ware D."/>
            <person name="Fulton R.S."/>
            <person name="Stein J.C."/>
            <person name="Wei F."/>
            <person name="Pasternak S."/>
            <person name="Liang C."/>
            <person name="Zhang J."/>
            <person name="Fulton L."/>
            <person name="Graves T.A."/>
            <person name="Minx P."/>
            <person name="Reily A.D."/>
            <person name="Courtney L."/>
            <person name="Kruchowski S.S."/>
            <person name="Tomlinson C."/>
            <person name="Strong C."/>
            <person name="Delehaunty K."/>
            <person name="Fronick C."/>
            <person name="Courtney B."/>
            <person name="Rock S.M."/>
            <person name="Belter E."/>
            <person name="Du F."/>
            <person name="Kim K."/>
            <person name="Abbott R.M."/>
            <person name="Cotton M."/>
            <person name="Levy A."/>
            <person name="Marchetto P."/>
            <person name="Ochoa K."/>
            <person name="Jackson S.M."/>
            <person name="Gillam B."/>
            <person name="Chen W."/>
            <person name="Yan L."/>
            <person name="Higginbotham J."/>
            <person name="Cardenas M."/>
            <person name="Waligorski J."/>
            <person name="Applebaum E."/>
            <person name="Phelps L."/>
            <person name="Falcone J."/>
            <person name="Kanchi K."/>
            <person name="Thane T."/>
            <person name="Scimone A."/>
            <person name="Thane N."/>
            <person name="Henke J."/>
            <person name="Wang T."/>
            <person name="Ruppert J."/>
            <person name="Shah N."/>
            <person name="Rotter K."/>
            <person name="Hodges J."/>
            <person name="Ingenthron E."/>
            <person name="Cordes M."/>
            <person name="Kohlberg S."/>
            <person name="Sgro J."/>
            <person name="Delgado B."/>
            <person name="Mead K."/>
            <person name="Chinwalla A."/>
            <person name="Leonard S."/>
            <person name="Crouse K."/>
            <person name="Collura K."/>
            <person name="Kudrna D."/>
            <person name="Currie J."/>
            <person name="He R."/>
            <person name="Angelova A."/>
            <person name="Rajasekar S."/>
            <person name="Mueller T."/>
            <person name="Lomeli R."/>
            <person name="Scara G."/>
            <person name="Ko A."/>
            <person name="Delaney K."/>
            <person name="Wissotski M."/>
            <person name="Lopez G."/>
            <person name="Campos D."/>
            <person name="Braidotti M."/>
            <person name="Ashley E."/>
            <person name="Golser W."/>
            <person name="Kim H."/>
            <person name="Lee S."/>
            <person name="Lin J."/>
            <person name="Dujmic Z."/>
            <person name="Kim W."/>
            <person name="Talag J."/>
            <person name="Zuccolo A."/>
            <person name="Fan C."/>
            <person name="Sebastian A."/>
            <person name="Kramer M."/>
            <person name="Spiegel L."/>
            <person name="Nascimento L."/>
            <person name="Zutavern T."/>
            <person name="Miller B."/>
            <person name="Ambroise C."/>
            <person name="Muller S."/>
            <person name="Spooner W."/>
            <person name="Narechania A."/>
            <person name="Ren L."/>
            <person name="Wei S."/>
            <person name="Kumari S."/>
            <person name="Faga B."/>
            <person name="Levy M.J."/>
            <person name="McMahan L."/>
            <person name="Van Buren P."/>
            <person name="Vaughn M.W."/>
            <person name="Ying K."/>
            <person name="Yeh C.-T."/>
            <person name="Emrich S.J."/>
            <person name="Jia Y."/>
            <person name="Kalyanaraman A."/>
            <person name="Hsia A.-P."/>
            <person name="Barbazuk W.B."/>
            <person name="Baucom R.S."/>
            <person name="Brutnell T.P."/>
            <person name="Carpita N.C."/>
            <person name="Chaparro C."/>
            <person name="Chia J.-M."/>
            <person name="Deragon J.-M."/>
            <person name="Estill J.C."/>
            <person name="Fu Y."/>
            <person name="Jeddeloh J.A."/>
            <person name="Han Y."/>
            <person name="Lee H."/>
            <person name="Li P."/>
            <person name="Lisch D.R."/>
            <person name="Liu S."/>
            <person name="Liu Z."/>
            <person name="Nagel D.H."/>
            <person name="McCann M.C."/>
            <person name="SanMiguel P."/>
            <person name="Myers A.M."/>
            <person name="Nettleton D."/>
            <person name="Nguyen J."/>
            <person name="Penning B.W."/>
            <person name="Ponnala L."/>
            <person name="Schneider K.L."/>
            <person name="Schwartz D.C."/>
            <person name="Sharma A."/>
            <person name="Soderlund C."/>
            <person name="Springer N.M."/>
            <person name="Sun Q."/>
            <person name="Wang H."/>
            <person name="Waterman M."/>
            <person name="Westerman R."/>
            <person name="Wolfgruber T.K."/>
            <person name="Yang L."/>
            <person name="Yu Y."/>
            <person name="Zhang L."/>
            <person name="Zhou S."/>
            <person name="Zhu Q."/>
            <person name="Bennetzen J.L."/>
            <person name="Dawe R.K."/>
            <person name="Jiang J."/>
            <person name="Jiang N."/>
            <person name="Presting G.G."/>
            <person name="Wessler S.R."/>
            <person name="Aluru S."/>
            <person name="Martienssen R.A."/>
            <person name="Clifton S.W."/>
            <person name="McCombie W.R."/>
            <person name="Wing R.A."/>
            <person name="Wilson R.K."/>
        </authorList>
    </citation>
    <scope>NUCLEOTIDE SEQUENCE [LARGE SCALE GENOMIC DNA]</scope>
    <source>
        <strain evidence="2">cv. B73</strain>
    </source>
</reference>
<accession>A0A804U8B6</accession>
<dbReference type="RefSeq" id="NP_001394082.1">
    <property type="nucleotide sequence ID" value="NM_001407153.1"/>
</dbReference>
<reference evidence="1" key="2">
    <citation type="submission" date="2019-07" db="EMBL/GenBank/DDBJ databases">
        <authorList>
            <person name="Seetharam A."/>
            <person name="Woodhouse M."/>
            <person name="Cannon E."/>
        </authorList>
    </citation>
    <scope>NUCLEOTIDE SEQUENCE [LARGE SCALE GENOMIC DNA]</scope>
    <source>
        <strain evidence="1">cv. B73</strain>
    </source>
</reference>
<evidence type="ECO:0000313" key="1">
    <source>
        <dbReference type="EnsemblPlants" id="Zm00001eb243470_P002"/>
    </source>
</evidence>
<evidence type="ECO:0000313" key="2">
    <source>
        <dbReference type="Proteomes" id="UP000007305"/>
    </source>
</evidence>
<dbReference type="Gramene" id="Zm00001eb243470_T002">
    <property type="protein sequence ID" value="Zm00001eb243470_P002"/>
    <property type="gene ID" value="Zm00001eb243470"/>
</dbReference>
<protein>
    <submittedName>
        <fullName evidence="1">Uncharacterized protein</fullName>
    </submittedName>
</protein>
<dbReference type="AlphaFoldDB" id="A0A804U8B6"/>